<comment type="subcellular location">
    <subcellularLocation>
        <location evidence="4">Cytoplasm</location>
    </subcellularLocation>
    <subcellularLocation>
        <location evidence="4">Nucleus</location>
    </subcellularLocation>
</comment>
<evidence type="ECO:0000256" key="2">
    <source>
        <dbReference type="ARBA" id="ARBA00022927"/>
    </source>
</evidence>
<accession>A0ABD0JVW9</accession>
<name>A0ABD0JVW9_9CAEN</name>
<keyword evidence="1 4" id="KW-0813">Transport</keyword>
<dbReference type="Proteomes" id="UP001519460">
    <property type="component" value="Unassembled WGS sequence"/>
</dbReference>
<protein>
    <recommendedName>
        <fullName evidence="4">NTF2-related export protein</fullName>
    </recommendedName>
</protein>
<dbReference type="CDD" id="cd00780">
    <property type="entry name" value="NTF2"/>
    <property type="match status" value="1"/>
</dbReference>
<evidence type="ECO:0000313" key="7">
    <source>
        <dbReference type="Proteomes" id="UP001519460"/>
    </source>
</evidence>
<keyword evidence="4" id="KW-0963">Cytoplasm</keyword>
<reference evidence="6 7" key="1">
    <citation type="journal article" date="2023" name="Sci. Data">
        <title>Genome assembly of the Korean intertidal mud-creeper Batillaria attramentaria.</title>
        <authorList>
            <person name="Patra A.K."/>
            <person name="Ho P.T."/>
            <person name="Jun S."/>
            <person name="Lee S.J."/>
            <person name="Kim Y."/>
            <person name="Won Y.J."/>
        </authorList>
    </citation>
    <scope>NUCLEOTIDE SEQUENCE [LARGE SCALE GENOMIC DNA]</scope>
    <source>
        <strain evidence="6">Wonlab-2016</strain>
    </source>
</reference>
<evidence type="ECO:0000256" key="3">
    <source>
        <dbReference type="ARBA" id="ARBA00023242"/>
    </source>
</evidence>
<gene>
    <name evidence="6" type="ORF">BaRGS_00029568</name>
</gene>
<dbReference type="FunFam" id="3.10.450.50:FF:000006">
    <property type="entry name" value="NTF2-related export protein 2 isoform 1"/>
    <property type="match status" value="1"/>
</dbReference>
<proteinExistence type="predicted"/>
<evidence type="ECO:0000256" key="1">
    <source>
        <dbReference type="ARBA" id="ARBA00022448"/>
    </source>
</evidence>
<evidence type="ECO:0000313" key="6">
    <source>
        <dbReference type="EMBL" id="KAK7479224.1"/>
    </source>
</evidence>
<dbReference type="InterPro" id="IPR045875">
    <property type="entry name" value="NTF2"/>
</dbReference>
<dbReference type="Gene3D" id="3.10.450.50">
    <property type="match status" value="1"/>
</dbReference>
<dbReference type="InterPro" id="IPR002075">
    <property type="entry name" value="NTF2_dom"/>
</dbReference>
<dbReference type="PROSITE" id="PS50177">
    <property type="entry name" value="NTF2_DOMAIN"/>
    <property type="match status" value="1"/>
</dbReference>
<keyword evidence="3 4" id="KW-0539">Nucleus</keyword>
<comment type="function">
    <text evidence="4">Has a role in nuclear-cytoplasmic transport of proteins and mRNAs.</text>
</comment>
<comment type="caution">
    <text evidence="6">The sequence shown here is derived from an EMBL/GenBank/DDBJ whole genome shotgun (WGS) entry which is preliminary data.</text>
</comment>
<dbReference type="GO" id="GO:0051028">
    <property type="term" value="P:mRNA transport"/>
    <property type="evidence" value="ECO:0007669"/>
    <property type="project" value="UniProtKB-UniRule"/>
</dbReference>
<sequence>MAPTEPELKEKSEQASQAAKQFSQIFYEYFDKKRHAIKNLYLDSATMIWNGHAVSGKDEIVKFLEDLPTAEHTLTSLDSHPLIEPVVTDQTSIMVTVFGKVDYRDSKPKSFYQTFILTSQGNVWKIVSDTFRFLETGPS</sequence>
<feature type="domain" description="NTF2" evidence="5">
    <location>
        <begin position="18"/>
        <end position="133"/>
    </location>
</feature>
<dbReference type="GO" id="GO:0005737">
    <property type="term" value="C:cytoplasm"/>
    <property type="evidence" value="ECO:0007669"/>
    <property type="project" value="UniProtKB-SubCell"/>
</dbReference>
<dbReference type="Pfam" id="PF02136">
    <property type="entry name" value="NTF2"/>
    <property type="match status" value="1"/>
</dbReference>
<dbReference type="GO" id="GO:0005634">
    <property type="term" value="C:nucleus"/>
    <property type="evidence" value="ECO:0007669"/>
    <property type="project" value="UniProtKB-SubCell"/>
</dbReference>
<dbReference type="PANTHER" id="PTHR12612">
    <property type="entry name" value="NUCLEAR TRANSPORT FACTOR 2"/>
    <property type="match status" value="1"/>
</dbReference>
<dbReference type="GO" id="GO:0006913">
    <property type="term" value="P:nucleocytoplasmic transport"/>
    <property type="evidence" value="ECO:0007669"/>
    <property type="project" value="UniProtKB-UniRule"/>
</dbReference>
<dbReference type="GO" id="GO:0015031">
    <property type="term" value="P:protein transport"/>
    <property type="evidence" value="ECO:0007669"/>
    <property type="project" value="UniProtKB-KW"/>
</dbReference>
<evidence type="ECO:0000259" key="5">
    <source>
        <dbReference type="PROSITE" id="PS50177"/>
    </source>
</evidence>
<dbReference type="AlphaFoldDB" id="A0ABD0JVW9"/>
<keyword evidence="2 4" id="KW-0653">Protein transport</keyword>
<dbReference type="InterPro" id="IPR032710">
    <property type="entry name" value="NTF2-like_dom_sf"/>
</dbReference>
<evidence type="ECO:0000256" key="4">
    <source>
        <dbReference type="RuleBase" id="RU369002"/>
    </source>
</evidence>
<dbReference type="InterPro" id="IPR018222">
    <property type="entry name" value="Nuclear_transport_factor_2_euk"/>
</dbReference>
<organism evidence="6 7">
    <name type="scientific">Batillaria attramentaria</name>
    <dbReference type="NCBI Taxonomy" id="370345"/>
    <lineage>
        <taxon>Eukaryota</taxon>
        <taxon>Metazoa</taxon>
        <taxon>Spiralia</taxon>
        <taxon>Lophotrochozoa</taxon>
        <taxon>Mollusca</taxon>
        <taxon>Gastropoda</taxon>
        <taxon>Caenogastropoda</taxon>
        <taxon>Sorbeoconcha</taxon>
        <taxon>Cerithioidea</taxon>
        <taxon>Batillariidae</taxon>
        <taxon>Batillaria</taxon>
    </lineage>
</organism>
<dbReference type="EMBL" id="JACVVK020000308">
    <property type="protein sequence ID" value="KAK7479224.1"/>
    <property type="molecule type" value="Genomic_DNA"/>
</dbReference>
<keyword evidence="7" id="KW-1185">Reference proteome</keyword>
<dbReference type="SUPFAM" id="SSF54427">
    <property type="entry name" value="NTF2-like"/>
    <property type="match status" value="1"/>
</dbReference>